<dbReference type="Pfam" id="PF09398">
    <property type="entry name" value="FOP_dimer"/>
    <property type="match status" value="1"/>
</dbReference>
<dbReference type="GO" id="GO:0034453">
    <property type="term" value="P:microtubule anchoring"/>
    <property type="evidence" value="ECO:0007669"/>
    <property type="project" value="InterPro"/>
</dbReference>
<evidence type="ECO:0000259" key="4">
    <source>
        <dbReference type="Pfam" id="PF09398"/>
    </source>
</evidence>
<dbReference type="AlphaFoldDB" id="A0A5E4MZ85"/>
<organism evidence="5 6">
    <name type="scientific">Cinara cedri</name>
    <dbReference type="NCBI Taxonomy" id="506608"/>
    <lineage>
        <taxon>Eukaryota</taxon>
        <taxon>Metazoa</taxon>
        <taxon>Ecdysozoa</taxon>
        <taxon>Arthropoda</taxon>
        <taxon>Hexapoda</taxon>
        <taxon>Insecta</taxon>
        <taxon>Pterygota</taxon>
        <taxon>Neoptera</taxon>
        <taxon>Paraneoptera</taxon>
        <taxon>Hemiptera</taxon>
        <taxon>Sternorrhyncha</taxon>
        <taxon>Aphidomorpha</taxon>
        <taxon>Aphidoidea</taxon>
        <taxon>Aphididae</taxon>
        <taxon>Lachninae</taxon>
        <taxon>Cinara</taxon>
    </lineage>
</organism>
<dbReference type="InterPro" id="IPR018993">
    <property type="entry name" value="FOP_dimerisation-dom_N"/>
</dbReference>
<evidence type="ECO:0000313" key="5">
    <source>
        <dbReference type="EMBL" id="VVC36037.1"/>
    </source>
</evidence>
<dbReference type="Gene3D" id="1.20.960.40">
    <property type="match status" value="1"/>
</dbReference>
<dbReference type="OrthoDB" id="2160638at2759"/>
<evidence type="ECO:0000256" key="3">
    <source>
        <dbReference type="SAM" id="MobiDB-lite"/>
    </source>
</evidence>
<keyword evidence="2" id="KW-0206">Cytoskeleton</keyword>
<evidence type="ECO:0000313" key="6">
    <source>
        <dbReference type="Proteomes" id="UP000325440"/>
    </source>
</evidence>
<feature type="compositionally biased region" description="Polar residues" evidence="3">
    <location>
        <begin position="271"/>
        <end position="285"/>
    </location>
</feature>
<dbReference type="Proteomes" id="UP000325440">
    <property type="component" value="Unassembled WGS sequence"/>
</dbReference>
<reference evidence="5 6" key="1">
    <citation type="submission" date="2019-08" db="EMBL/GenBank/DDBJ databases">
        <authorList>
            <person name="Alioto T."/>
            <person name="Alioto T."/>
            <person name="Gomez Garrido J."/>
        </authorList>
    </citation>
    <scope>NUCLEOTIDE SEQUENCE [LARGE SCALE GENOMIC DNA]</scope>
</reference>
<name>A0A5E4MZ85_9HEMI</name>
<keyword evidence="1" id="KW-0963">Cytoplasm</keyword>
<feature type="region of interest" description="Disordered" evidence="3">
    <location>
        <begin position="269"/>
        <end position="296"/>
    </location>
</feature>
<dbReference type="GO" id="GO:0005815">
    <property type="term" value="C:microtubule organizing center"/>
    <property type="evidence" value="ECO:0007669"/>
    <property type="project" value="InterPro"/>
</dbReference>
<protein>
    <submittedName>
        <fullName evidence="5">FGFR1 oncogene partner (FOP), N-terminal dimerisation domain</fullName>
    </submittedName>
</protein>
<dbReference type="EMBL" id="CABPRJ010001430">
    <property type="protein sequence ID" value="VVC36037.1"/>
    <property type="molecule type" value="Genomic_DNA"/>
</dbReference>
<keyword evidence="6" id="KW-1185">Reference proteome</keyword>
<feature type="domain" description="FGFR1 oncogene partner (FOP) N-terminal dimerisation" evidence="4">
    <location>
        <begin position="49"/>
        <end position="122"/>
    </location>
</feature>
<evidence type="ECO:0000256" key="2">
    <source>
        <dbReference type="ARBA" id="ARBA00023212"/>
    </source>
</evidence>
<dbReference type="PANTHER" id="PTHR15431:SF9">
    <property type="entry name" value="CENTROSOMAL PROTEIN 43"/>
    <property type="match status" value="1"/>
</dbReference>
<evidence type="ECO:0000256" key="1">
    <source>
        <dbReference type="ARBA" id="ARBA00022490"/>
    </source>
</evidence>
<sequence>MPTDDNSLEEMVEKTLESTGVLPKMRAELRANVFQVIEKGSSFQNKLYTDKIQDFVSNKNGSLLLSLVNDLLEYLELTFTKSVFDPETGAGRLYQCIDKDEICNNLSLSKDDKKPLLLQILQTYQSQFKSVDNGAKEYNVLKQHSKTYDGSSLAQILKNSMESANKIDNKPKTIPPIKTKIFGEFEEQNTQFDRHENSDSLSSLDNLQLKELESSGSSNSLSIEQLSPVKSCAQIKNNDNLEEDIKSDIKNIQNDSSLEDVVTEESISCGKDSSLSTDLSTNNGSPEMIKTRNLQL</sequence>
<gene>
    <name evidence="5" type="ORF">CINCED_3A001793</name>
</gene>
<accession>A0A5E4MZ85</accession>
<dbReference type="PANTHER" id="PTHR15431">
    <property type="entry name" value="FGFR1 ONCOGENE PARTNER/LISH DOMAIN-CONTAINING PROTEIN"/>
    <property type="match status" value="1"/>
</dbReference>
<proteinExistence type="predicted"/>